<dbReference type="OMA" id="HCFIPPR"/>
<dbReference type="HOGENOM" id="CLU_933713_0_0_1"/>
<dbReference type="InParanoid" id="F7ILW7"/>
<dbReference type="GeneTree" id="ENSGT00390000012726"/>
<reference evidence="1" key="3">
    <citation type="submission" date="2025-09" db="UniProtKB">
        <authorList>
            <consortium name="Ensembl"/>
        </authorList>
    </citation>
    <scope>IDENTIFICATION</scope>
</reference>
<protein>
    <submittedName>
        <fullName evidence="1">Proline rich 32</fullName>
    </submittedName>
</protein>
<dbReference type="eggNOG" id="ENOG502T9EE">
    <property type="taxonomic scope" value="Eukaryota"/>
</dbReference>
<dbReference type="Pfam" id="PF15488">
    <property type="entry name" value="DUF4645"/>
    <property type="match status" value="1"/>
</dbReference>
<sequence>MACIENVLGGHAPSPMIVAVDKNGNQELHHDMPLQCLSSKLEDDAEPWGQTQVPLRPSVNVLTDLAREQLECPSERTGSCIPVHSLRALIHPYGPPPAVAEESLATAEVNSSDALAGWRQEGQDAINVSWEVSGGPPAMIGGGTNVNNGGTERGSNNARLHVALPRGKGFFAPRCPQVRGPSHIPTLRSGIVMEVPPGNTRIACRGKLAHVSFPLRGPCHPMHNWPRPIPLSSSTPGLPSCSTAHCFIPPRPPIFNPFLTMPIPFAPPLIFVLHCLLILPISILRECQLLHHPPESTADGEN</sequence>
<evidence type="ECO:0000313" key="2">
    <source>
        <dbReference type="Proteomes" id="UP000008225"/>
    </source>
</evidence>
<evidence type="ECO:0000313" key="1">
    <source>
        <dbReference type="Ensembl" id="ENSCJAP00000005310.3"/>
    </source>
</evidence>
<dbReference type="Bgee" id="ENSCJAG00000002938">
    <property type="expression patterns" value="Expressed in testis and 1 other cell type or tissue"/>
</dbReference>
<dbReference type="AlphaFoldDB" id="F7ILW7"/>
<organism evidence="1 2">
    <name type="scientific">Callithrix jacchus</name>
    <name type="common">White-tufted-ear marmoset</name>
    <name type="synonym">Simia Jacchus</name>
    <dbReference type="NCBI Taxonomy" id="9483"/>
    <lineage>
        <taxon>Eukaryota</taxon>
        <taxon>Metazoa</taxon>
        <taxon>Chordata</taxon>
        <taxon>Craniata</taxon>
        <taxon>Vertebrata</taxon>
        <taxon>Euteleostomi</taxon>
        <taxon>Mammalia</taxon>
        <taxon>Eutheria</taxon>
        <taxon>Euarchontoglires</taxon>
        <taxon>Primates</taxon>
        <taxon>Haplorrhini</taxon>
        <taxon>Platyrrhini</taxon>
        <taxon>Cebidae</taxon>
        <taxon>Callitrichinae</taxon>
        <taxon>Callithrix</taxon>
        <taxon>Callithrix</taxon>
    </lineage>
</organism>
<dbReference type="Proteomes" id="UP000008225">
    <property type="component" value="Chromosome X"/>
</dbReference>
<dbReference type="PANTHER" id="PTHR37343">
    <property type="entry name" value="PROLINE-RICH PROTEIN 32"/>
    <property type="match status" value="1"/>
</dbReference>
<proteinExistence type="predicted"/>
<dbReference type="Ensembl" id="ENSCJAT00000005603.5">
    <property type="protein sequence ID" value="ENSCJAP00000005310.3"/>
    <property type="gene ID" value="ENSCJAG00000002938.5"/>
</dbReference>
<name>F7ILW7_CALJA</name>
<reference evidence="1" key="1">
    <citation type="submission" date="2009-03" db="EMBL/GenBank/DDBJ databases">
        <authorList>
            <person name="Warren W."/>
            <person name="Ye L."/>
            <person name="Minx P."/>
            <person name="Worley K."/>
            <person name="Gibbs R."/>
            <person name="Wilson R.K."/>
        </authorList>
    </citation>
    <scope>NUCLEOTIDE SEQUENCE [LARGE SCALE GENOMIC DNA]</scope>
</reference>
<dbReference type="InterPro" id="IPR027891">
    <property type="entry name" value="DUF4645"/>
</dbReference>
<keyword evidence="2" id="KW-1185">Reference proteome</keyword>
<dbReference type="PANTHER" id="PTHR37343:SF1">
    <property type="entry name" value="PROLINE-RICH PROTEIN 32"/>
    <property type="match status" value="1"/>
</dbReference>
<accession>F7ILW7</accession>
<dbReference type="STRING" id="9483.ENSCJAP00000005310"/>
<gene>
    <name evidence="1" type="primary">PRR32</name>
</gene>
<reference evidence="1" key="2">
    <citation type="submission" date="2025-08" db="UniProtKB">
        <authorList>
            <consortium name="Ensembl"/>
        </authorList>
    </citation>
    <scope>IDENTIFICATION</scope>
</reference>